<protein>
    <submittedName>
        <fullName evidence="1">Uncharacterized protein</fullName>
    </submittedName>
</protein>
<evidence type="ECO:0000313" key="2">
    <source>
        <dbReference type="Proteomes" id="UP000274122"/>
    </source>
</evidence>
<dbReference type="KEGG" id="clap:NCTC11466_03950"/>
<dbReference type="EMBL" id="LR134201">
    <property type="protein sequence ID" value="VEC01024.1"/>
    <property type="molecule type" value="Genomic_DNA"/>
</dbReference>
<reference evidence="1 2" key="1">
    <citation type="submission" date="2018-12" db="EMBL/GenBank/DDBJ databases">
        <authorList>
            <consortium name="Pathogen Informatics"/>
        </authorList>
    </citation>
    <scope>NUCLEOTIDE SEQUENCE [LARGE SCALE GENOMIC DNA]</scope>
    <source>
        <strain evidence="1 2">NCTC11466</strain>
    </source>
</reference>
<organism evidence="1 2">
    <name type="scientific">Cedecea lapagei</name>
    <dbReference type="NCBI Taxonomy" id="158823"/>
    <lineage>
        <taxon>Bacteria</taxon>
        <taxon>Pseudomonadati</taxon>
        <taxon>Pseudomonadota</taxon>
        <taxon>Gammaproteobacteria</taxon>
        <taxon>Enterobacterales</taxon>
        <taxon>Enterobacteriaceae</taxon>
        <taxon>Cedecea</taxon>
    </lineage>
</organism>
<dbReference type="Proteomes" id="UP000274122">
    <property type="component" value="Chromosome"/>
</dbReference>
<gene>
    <name evidence="1" type="ORF">NCTC11466_03950</name>
</gene>
<proteinExistence type="predicted"/>
<dbReference type="AlphaFoldDB" id="A0A447V6Z7"/>
<name>A0A447V6Z7_9ENTR</name>
<sequence>MAKQKKSGGETRRLLFQGAVAAAFDVGQLVALAAGTSDQHSFTRDHGAIERIFPAA</sequence>
<evidence type="ECO:0000313" key="1">
    <source>
        <dbReference type="EMBL" id="VEC01024.1"/>
    </source>
</evidence>
<keyword evidence="2" id="KW-1185">Reference proteome</keyword>
<accession>A0A447V6Z7</accession>